<feature type="region of interest" description="Disordered" evidence="3">
    <location>
        <begin position="139"/>
        <end position="163"/>
    </location>
</feature>
<evidence type="ECO:0000256" key="2">
    <source>
        <dbReference type="SAM" id="Coils"/>
    </source>
</evidence>
<name>A0A6B9PJN1_9RETR</name>
<sequence>MAEGRDSRYQEDMNLQEDHKEEKRKNDWWKMEGPLDNDQWCHVLRQSLPEERIPSQTCMARRALGPGPVQSTPSRRDRWLRGQIQQAENLQEQLEWRIRGVEQKAKELQDINKNIWRELHCTKNQKGDYTSWKNYKEQAERKWGEGSARILRPGDSKRRRKHL</sequence>
<feature type="region of interest" description="Disordered" evidence="3">
    <location>
        <begin position="58"/>
        <end position="77"/>
    </location>
</feature>
<feature type="coiled-coil region" evidence="2">
    <location>
        <begin position="84"/>
        <end position="111"/>
    </location>
</feature>
<gene>
    <name evidence="4" type="primary">rev</name>
</gene>
<evidence type="ECO:0000313" key="4">
    <source>
        <dbReference type="EMBL" id="QHD59414.1"/>
    </source>
</evidence>
<keyword evidence="1 2" id="KW-0175">Coiled coil</keyword>
<dbReference type="GO" id="GO:0005198">
    <property type="term" value="F:structural molecule activity"/>
    <property type="evidence" value="ECO:0007669"/>
    <property type="project" value="InterPro"/>
</dbReference>
<organism evidence="4">
    <name type="scientific">Equine infectious anemia virus</name>
    <dbReference type="NCBI Taxonomy" id="11665"/>
    <lineage>
        <taxon>Viruses</taxon>
        <taxon>Riboviria</taxon>
        <taxon>Pararnavirae</taxon>
        <taxon>Artverviricota</taxon>
        <taxon>Revtraviricetes</taxon>
        <taxon>Ortervirales</taxon>
        <taxon>Retroviridae</taxon>
        <taxon>Orthoretrovirinae</taxon>
        <taxon>Lentivirus</taxon>
        <taxon>Lentivirus equinfane</taxon>
    </lineage>
</organism>
<protein>
    <submittedName>
        <fullName evidence="4">Rev protein</fullName>
    </submittedName>
</protein>
<evidence type="ECO:0000256" key="1">
    <source>
        <dbReference type="ARBA" id="ARBA00023054"/>
    </source>
</evidence>
<dbReference type="GO" id="GO:0019031">
    <property type="term" value="C:viral envelope"/>
    <property type="evidence" value="ECO:0007669"/>
    <property type="project" value="InterPro"/>
</dbReference>
<dbReference type="InterPro" id="IPR021311">
    <property type="entry name" value="EIAV_Rev"/>
</dbReference>
<reference evidence="4" key="1">
    <citation type="journal article" date="2020" name="J. Equine Vet. Sci.">
        <title>Molecular characterization of the major open reading frames (ORFs) and enhancer elements from four geographically distinct North American equine infectious anemia virus (EIAV) isolates.</title>
        <authorList>
            <person name="Cook S.J."/>
            <person name="Li G."/>
            <person name="Zheng Y."/>
            <person name="Willand Z.A."/>
            <person name="Issel C.J."/>
            <person name="Cook R.F."/>
        </authorList>
    </citation>
    <scope>NUCLEOTIDE SEQUENCE</scope>
    <source>
        <strain evidence="4">UKYE62_FL</strain>
    </source>
</reference>
<dbReference type="Pfam" id="PF00971">
    <property type="entry name" value="EIAV_GP90"/>
    <property type="match status" value="1"/>
</dbReference>
<dbReference type="Pfam" id="PF11129">
    <property type="entry name" value="EIAV_Rev"/>
    <property type="match status" value="1"/>
</dbReference>
<dbReference type="EMBL" id="MH820163">
    <property type="protein sequence ID" value="QHD59414.1"/>
    <property type="molecule type" value="Genomic_DNA"/>
</dbReference>
<feature type="region of interest" description="Disordered" evidence="3">
    <location>
        <begin position="1"/>
        <end position="26"/>
    </location>
</feature>
<dbReference type="InterPro" id="IPR001361">
    <property type="entry name" value="Gp90_EIAV"/>
</dbReference>
<accession>A0A6B9PJN1</accession>
<evidence type="ECO:0000256" key="3">
    <source>
        <dbReference type="SAM" id="MobiDB-lite"/>
    </source>
</evidence>
<proteinExistence type="predicted"/>